<keyword evidence="2" id="KW-0808">Transferase</keyword>
<dbReference type="RefSeq" id="WP_278100056.1">
    <property type="nucleotide sequence ID" value="NZ_CP091092.1"/>
</dbReference>
<feature type="domain" description="NAD/GMP synthase" evidence="1">
    <location>
        <begin position="20"/>
        <end position="85"/>
    </location>
</feature>
<keyword evidence="3" id="KW-1185">Reference proteome</keyword>
<evidence type="ECO:0000259" key="1">
    <source>
        <dbReference type="Pfam" id="PF02540"/>
    </source>
</evidence>
<gene>
    <name evidence="2" type="primary">larE</name>
    <name evidence="2" type="ORF">L1994_02170</name>
</gene>
<protein>
    <submittedName>
        <fullName evidence="2">ATP-dependent sacrificial sulfur transferase LarE</fullName>
    </submittedName>
</protein>
<dbReference type="GO" id="GO:0006163">
    <property type="term" value="P:purine nucleotide metabolic process"/>
    <property type="evidence" value="ECO:0007669"/>
    <property type="project" value="UniProtKB-ARBA"/>
</dbReference>
<dbReference type="NCBIfam" id="TIGR00268">
    <property type="entry name" value="ATP-dependent sacrificial sulfur transferase LarE"/>
    <property type="match status" value="1"/>
</dbReference>
<evidence type="ECO:0000313" key="3">
    <source>
        <dbReference type="Proteomes" id="UP001218895"/>
    </source>
</evidence>
<dbReference type="InterPro" id="IPR005232">
    <property type="entry name" value="LarE"/>
</dbReference>
<dbReference type="InterPro" id="IPR052188">
    <property type="entry name" value="Ni-pincer_cofactor_biosynth"/>
</dbReference>
<proteinExistence type="predicted"/>
<organism evidence="2 3">
    <name type="scientific">Methanomicrobium antiquum</name>
    <dbReference type="NCBI Taxonomy" id="487686"/>
    <lineage>
        <taxon>Archaea</taxon>
        <taxon>Methanobacteriati</taxon>
        <taxon>Methanobacteriota</taxon>
        <taxon>Stenosarchaea group</taxon>
        <taxon>Methanomicrobia</taxon>
        <taxon>Methanomicrobiales</taxon>
        <taxon>Methanomicrobiaceae</taxon>
        <taxon>Methanomicrobium</taxon>
    </lineage>
</organism>
<dbReference type="Gene3D" id="3.40.50.620">
    <property type="entry name" value="HUPs"/>
    <property type="match status" value="1"/>
</dbReference>
<dbReference type="SUPFAM" id="SSF52402">
    <property type="entry name" value="Adenine nucleotide alpha hydrolases-like"/>
    <property type="match status" value="1"/>
</dbReference>
<dbReference type="InterPro" id="IPR022310">
    <property type="entry name" value="NAD/GMP_synthase"/>
</dbReference>
<dbReference type="InterPro" id="IPR014729">
    <property type="entry name" value="Rossmann-like_a/b/a_fold"/>
</dbReference>
<name>A0AAF0FRI1_9EURY</name>
<reference evidence="2" key="1">
    <citation type="submission" date="2022-01" db="EMBL/GenBank/DDBJ databases">
        <title>Complete genome of Methanomicrobium antiquum DSM 21220.</title>
        <authorList>
            <person name="Chen S.-C."/>
            <person name="You Y.-T."/>
            <person name="Zhou Y.-Z."/>
            <person name="Lai M.-C."/>
        </authorList>
    </citation>
    <scope>NUCLEOTIDE SEQUENCE</scope>
    <source>
        <strain evidence="2">DSM 21220</strain>
    </source>
</reference>
<dbReference type="PANTHER" id="PTHR43169:SF2">
    <property type="entry name" value="NAD_GMP SYNTHASE DOMAIN-CONTAINING PROTEIN"/>
    <property type="match status" value="1"/>
</dbReference>
<dbReference type="Proteomes" id="UP001218895">
    <property type="component" value="Chromosome"/>
</dbReference>
<dbReference type="GO" id="GO:0016783">
    <property type="term" value="F:sulfurtransferase activity"/>
    <property type="evidence" value="ECO:0007669"/>
    <property type="project" value="InterPro"/>
</dbReference>
<dbReference type="AlphaFoldDB" id="A0AAF0FRI1"/>
<dbReference type="EMBL" id="CP091092">
    <property type="protein sequence ID" value="WFN37217.1"/>
    <property type="molecule type" value="Genomic_DNA"/>
</dbReference>
<dbReference type="GeneID" id="79949163"/>
<dbReference type="PANTHER" id="PTHR43169">
    <property type="entry name" value="EXSB FAMILY PROTEIN"/>
    <property type="match status" value="1"/>
</dbReference>
<sequence length="266" mass="29283">MKSKTETKFNKLKEDLSSGKSLAIAYSGGVDSSLLSAVAVEILGDNVLGIFLNSPLIPNREYNNAVKTAAEIGLRLKVIDFDPFLVEGLSSNPKNRCYICKSHIAGKIKEFLKDYDITAIADGQNVSDLGEYRPGIKASDEAGILHPFIKAGINKDEIREIARELALSFADKPSSACLASRIPYGDEINPKKLGMVERAEDILFSLGFNNFRVRLHGDIARIEVLPSDFLTLLENKDFIIKELKNTGFKYICLDIGGYRSGSMDEV</sequence>
<accession>A0AAF0FRI1</accession>
<dbReference type="KEGG" id="manq:L1994_02170"/>
<dbReference type="Pfam" id="PF02540">
    <property type="entry name" value="NAD_synthase"/>
    <property type="match status" value="1"/>
</dbReference>
<dbReference type="PIRSF" id="PIRSF006661">
    <property type="entry name" value="PP-lp_UCP006661"/>
    <property type="match status" value="1"/>
</dbReference>
<evidence type="ECO:0000313" key="2">
    <source>
        <dbReference type="EMBL" id="WFN37217.1"/>
    </source>
</evidence>
<dbReference type="CDD" id="cd01990">
    <property type="entry name" value="LarE-like"/>
    <property type="match status" value="1"/>
</dbReference>